<dbReference type="SUPFAM" id="SSF55961">
    <property type="entry name" value="Bet v1-like"/>
    <property type="match status" value="1"/>
</dbReference>
<organism evidence="1 2">
    <name type="scientific">Pseudonocardia eucalypti</name>
    <dbReference type="NCBI Taxonomy" id="648755"/>
    <lineage>
        <taxon>Bacteria</taxon>
        <taxon>Bacillati</taxon>
        <taxon>Actinomycetota</taxon>
        <taxon>Actinomycetes</taxon>
        <taxon>Pseudonocardiales</taxon>
        <taxon>Pseudonocardiaceae</taxon>
        <taxon>Pseudonocardia</taxon>
    </lineage>
</organism>
<name>A0ABP9PRM1_9PSEU</name>
<accession>A0ABP9PRM1</accession>
<gene>
    <name evidence="1" type="ORF">GCM10023321_17530</name>
</gene>
<dbReference type="Pfam" id="PF10604">
    <property type="entry name" value="Polyketide_cyc2"/>
    <property type="match status" value="1"/>
</dbReference>
<dbReference type="CDD" id="cd07812">
    <property type="entry name" value="SRPBCC"/>
    <property type="match status" value="1"/>
</dbReference>
<dbReference type="Gene3D" id="3.30.530.20">
    <property type="match status" value="1"/>
</dbReference>
<evidence type="ECO:0000313" key="2">
    <source>
        <dbReference type="Proteomes" id="UP001428817"/>
    </source>
</evidence>
<dbReference type="InterPro" id="IPR023393">
    <property type="entry name" value="START-like_dom_sf"/>
</dbReference>
<reference evidence="2" key="1">
    <citation type="journal article" date="2019" name="Int. J. Syst. Evol. Microbiol.">
        <title>The Global Catalogue of Microorganisms (GCM) 10K type strain sequencing project: providing services to taxonomists for standard genome sequencing and annotation.</title>
        <authorList>
            <consortium name="The Broad Institute Genomics Platform"/>
            <consortium name="The Broad Institute Genome Sequencing Center for Infectious Disease"/>
            <person name="Wu L."/>
            <person name="Ma J."/>
        </authorList>
    </citation>
    <scope>NUCLEOTIDE SEQUENCE [LARGE SCALE GENOMIC DNA]</scope>
    <source>
        <strain evidence="2">JCM 18303</strain>
    </source>
</reference>
<comment type="caution">
    <text evidence="1">The sequence shown here is derived from an EMBL/GenBank/DDBJ whole genome shotgun (WGS) entry which is preliminary data.</text>
</comment>
<evidence type="ECO:0000313" key="1">
    <source>
        <dbReference type="EMBL" id="GAA5151095.1"/>
    </source>
</evidence>
<dbReference type="EMBL" id="BAABJP010000007">
    <property type="protein sequence ID" value="GAA5151095.1"/>
    <property type="molecule type" value="Genomic_DNA"/>
</dbReference>
<protein>
    <submittedName>
        <fullName evidence="1">SRPBCC family protein</fullName>
    </submittedName>
</protein>
<dbReference type="InterPro" id="IPR019587">
    <property type="entry name" value="Polyketide_cyclase/dehydratase"/>
</dbReference>
<sequence>MAKAQCSKNIAASQEKVWRAFTDLGGYEKWMTIHDRWHGDVPGELAEGGTATQQATIMGMANKIDWTIQELAAPSRLKMSGTGLAGARVTFVLNVTADGPDASVAEIDAEFISQMMVGAIGDAVERATNKELAASLDKLAGLVA</sequence>
<dbReference type="Proteomes" id="UP001428817">
    <property type="component" value="Unassembled WGS sequence"/>
</dbReference>
<keyword evidence="2" id="KW-1185">Reference proteome</keyword>
<proteinExistence type="predicted"/>
<dbReference type="RefSeq" id="WP_185064429.1">
    <property type="nucleotide sequence ID" value="NZ_BAABJP010000007.1"/>
</dbReference>